<evidence type="ECO:0000313" key="3">
    <source>
        <dbReference type="Proteomes" id="UP001548832"/>
    </source>
</evidence>
<dbReference type="RefSeq" id="WP_354464121.1">
    <property type="nucleotide sequence ID" value="NZ_JBEWSZ010000006.1"/>
</dbReference>
<name>A0ABV2DPD7_9HYPH</name>
<evidence type="ECO:0000256" key="1">
    <source>
        <dbReference type="SAM" id="Phobius"/>
    </source>
</evidence>
<protein>
    <submittedName>
        <fullName evidence="2">DUF2269 family protein</fullName>
    </submittedName>
</protein>
<dbReference type="EMBL" id="JBEWSZ010000006">
    <property type="protein sequence ID" value="MET2831887.1"/>
    <property type="molecule type" value="Genomic_DNA"/>
</dbReference>
<sequence length="183" mass="19765">MDWYSIVKLLHVVSATVWVGGGFTLMLLAFLADRAGDLPGTLQAMRATGELGGKLFAPLSILTLAFGLVMCWFWVGFSELWIIIGLAGYFTTFCVGMFIFKPTAEKMAEMIDRDGVTPGALAHGQRILTAARFDYAVMLVIIADMVLKPTLHDIAILAAMLMILAIGLALSLGGARRLTPRVA</sequence>
<feature type="transmembrane region" description="Helical" evidence="1">
    <location>
        <begin position="154"/>
        <end position="175"/>
    </location>
</feature>
<organism evidence="2 3">
    <name type="scientific">Mesorhizobium shangrilense</name>
    <dbReference type="NCBI Taxonomy" id="460060"/>
    <lineage>
        <taxon>Bacteria</taxon>
        <taxon>Pseudomonadati</taxon>
        <taxon>Pseudomonadota</taxon>
        <taxon>Alphaproteobacteria</taxon>
        <taxon>Hyphomicrobiales</taxon>
        <taxon>Phyllobacteriaceae</taxon>
        <taxon>Mesorhizobium</taxon>
    </lineage>
</organism>
<keyword evidence="1" id="KW-1133">Transmembrane helix</keyword>
<comment type="caution">
    <text evidence="2">The sequence shown here is derived from an EMBL/GenBank/DDBJ whole genome shotgun (WGS) entry which is preliminary data.</text>
</comment>
<accession>A0ABV2DPD7</accession>
<keyword evidence="3" id="KW-1185">Reference proteome</keyword>
<dbReference type="Pfam" id="PF10027">
    <property type="entry name" value="DUF2269"/>
    <property type="match status" value="1"/>
</dbReference>
<dbReference type="InterPro" id="IPR018729">
    <property type="entry name" value="DUF2269_transmembrane"/>
</dbReference>
<gene>
    <name evidence="2" type="ORF">ABVQ20_33555</name>
</gene>
<feature type="transmembrane region" description="Helical" evidence="1">
    <location>
        <begin position="81"/>
        <end position="100"/>
    </location>
</feature>
<feature type="transmembrane region" description="Helical" evidence="1">
    <location>
        <begin position="53"/>
        <end position="75"/>
    </location>
</feature>
<proteinExistence type="predicted"/>
<feature type="transmembrane region" description="Helical" evidence="1">
    <location>
        <begin position="12"/>
        <end position="32"/>
    </location>
</feature>
<reference evidence="2 3" key="1">
    <citation type="submission" date="2024-06" db="EMBL/GenBank/DDBJ databases">
        <authorList>
            <person name="Kim D.-U."/>
        </authorList>
    </citation>
    <scope>NUCLEOTIDE SEQUENCE [LARGE SCALE GENOMIC DNA]</scope>
    <source>
        <strain evidence="2 3">KACC15460</strain>
    </source>
</reference>
<dbReference type="Proteomes" id="UP001548832">
    <property type="component" value="Unassembled WGS sequence"/>
</dbReference>
<evidence type="ECO:0000313" key="2">
    <source>
        <dbReference type="EMBL" id="MET2831887.1"/>
    </source>
</evidence>
<keyword evidence="1" id="KW-0472">Membrane</keyword>
<keyword evidence="1" id="KW-0812">Transmembrane</keyword>